<dbReference type="Pfam" id="PF00078">
    <property type="entry name" value="RVT_1"/>
    <property type="match status" value="1"/>
</dbReference>
<dbReference type="InterPro" id="IPR043502">
    <property type="entry name" value="DNA/RNA_pol_sf"/>
</dbReference>
<dbReference type="Gene3D" id="3.30.420.10">
    <property type="entry name" value="Ribonuclease H-like superfamily/Ribonuclease H"/>
    <property type="match status" value="1"/>
</dbReference>
<dbReference type="Gene3D" id="3.30.70.270">
    <property type="match status" value="2"/>
</dbReference>
<dbReference type="AlphaFoldDB" id="A5ADB9"/>
<gene>
    <name evidence="2" type="ORF">VITISV_033100</name>
</gene>
<accession>A5ADB9</accession>
<protein>
    <recommendedName>
        <fullName evidence="1">Reverse transcriptase domain-containing protein</fullName>
    </recommendedName>
</protein>
<feature type="domain" description="Reverse transcriptase" evidence="1">
    <location>
        <begin position="172"/>
        <end position="235"/>
    </location>
</feature>
<dbReference type="EMBL" id="AM423675">
    <property type="protein sequence ID" value="CAN68907.1"/>
    <property type="molecule type" value="Genomic_DNA"/>
</dbReference>
<dbReference type="CDD" id="cd01647">
    <property type="entry name" value="RT_LTR"/>
    <property type="match status" value="1"/>
</dbReference>
<dbReference type="InterPro" id="IPR043128">
    <property type="entry name" value="Rev_trsase/Diguanyl_cyclase"/>
</dbReference>
<name>A5ADB9_VITVI</name>
<evidence type="ECO:0000313" key="2">
    <source>
        <dbReference type="EMBL" id="CAN68907.1"/>
    </source>
</evidence>
<dbReference type="GO" id="GO:0003676">
    <property type="term" value="F:nucleic acid binding"/>
    <property type="evidence" value="ECO:0007669"/>
    <property type="project" value="InterPro"/>
</dbReference>
<organism evidence="2">
    <name type="scientific">Vitis vinifera</name>
    <name type="common">Grape</name>
    <dbReference type="NCBI Taxonomy" id="29760"/>
    <lineage>
        <taxon>Eukaryota</taxon>
        <taxon>Viridiplantae</taxon>
        <taxon>Streptophyta</taxon>
        <taxon>Embryophyta</taxon>
        <taxon>Tracheophyta</taxon>
        <taxon>Spermatophyta</taxon>
        <taxon>Magnoliopsida</taxon>
        <taxon>eudicotyledons</taxon>
        <taxon>Gunneridae</taxon>
        <taxon>Pentapetalae</taxon>
        <taxon>rosids</taxon>
        <taxon>Vitales</taxon>
        <taxon>Vitaceae</taxon>
        <taxon>Viteae</taxon>
        <taxon>Vitis</taxon>
    </lineage>
</organism>
<dbReference type="PANTHER" id="PTHR24559">
    <property type="entry name" value="TRANSPOSON TY3-I GAG-POL POLYPROTEIN"/>
    <property type="match status" value="1"/>
</dbReference>
<proteinExistence type="predicted"/>
<dbReference type="PANTHER" id="PTHR24559:SF443">
    <property type="entry name" value="RNA-DIRECTED DNA POLYMERASE HOMOLOG"/>
    <property type="match status" value="1"/>
</dbReference>
<dbReference type="InterPro" id="IPR053134">
    <property type="entry name" value="RNA-dir_DNA_polymerase"/>
</dbReference>
<reference evidence="2" key="1">
    <citation type="journal article" date="2007" name="PLoS ONE">
        <title>The first genome sequence of an elite grapevine cultivar (Pinot noir Vitis vinifera L.): coping with a highly heterozygous genome.</title>
        <authorList>
            <person name="Velasco R."/>
            <person name="Zharkikh A."/>
            <person name="Troggio M."/>
            <person name="Cartwright D.A."/>
            <person name="Cestaro A."/>
            <person name="Pruss D."/>
            <person name="Pindo M."/>
            <person name="FitzGerald L.M."/>
            <person name="Vezzulli S."/>
            <person name="Reid J."/>
            <person name="Malacarne G."/>
            <person name="Iliev D."/>
            <person name="Coppola G."/>
            <person name="Wardell B."/>
            <person name="Micheletti D."/>
            <person name="Macalma T."/>
            <person name="Facci M."/>
            <person name="Mitchell J.T."/>
            <person name="Perazzolli M."/>
            <person name="Eldredge G."/>
            <person name="Gatto P."/>
            <person name="Oyzerski R."/>
            <person name="Moretto M."/>
            <person name="Gutin N."/>
            <person name="Stefanini M."/>
            <person name="Chen Y."/>
            <person name="Segala C."/>
            <person name="Davenport C."/>
            <person name="Dematte L."/>
            <person name="Mraz A."/>
            <person name="Battilana J."/>
            <person name="Stormo K."/>
            <person name="Costa F."/>
            <person name="Tao Q."/>
            <person name="Si-Ammour A."/>
            <person name="Harkins T."/>
            <person name="Lackey A."/>
            <person name="Perbost C."/>
            <person name="Taillon B."/>
            <person name="Stella A."/>
            <person name="Solovyev V."/>
            <person name="Fawcett J.A."/>
            <person name="Sterck L."/>
            <person name="Vandepoele K."/>
            <person name="Grando S.M."/>
            <person name="Toppo S."/>
            <person name="Moser C."/>
            <person name="Lanchbury J."/>
            <person name="Bogden R."/>
            <person name="Skolnick M."/>
            <person name="Sgaramella V."/>
            <person name="Bhatnagar S.K."/>
            <person name="Fontana P."/>
            <person name="Gutin A."/>
            <person name="Van de Peer Y."/>
            <person name="Salamini F."/>
            <person name="Viola R."/>
        </authorList>
    </citation>
    <scope>NUCLEOTIDE SEQUENCE</scope>
</reference>
<sequence>MDETQPCYVHRLNKPPKKSSKEGTISTLQVEKGLRNGQLTYVIALIKIKPEEIVEVIDEIVSILQEYANMMPLELPKKFPLRRSTNHQIELLLRAKPPAQVPYLMTPSELEELRKQLPELLYARLIEPSRTPYGALVIFQKTQDGLLQMCVDYCALNKVTIKNKYPISLVVDLFDRLTKTHFMVVYLDDIIIYNQNVQDHLVYLGKVFHRLRENFLYVKKEKCEFAQTEIKFLGHLVSKKQIQMDRSKVAAIWDWPTFMKGYWFIIMVVDRFSKYAMFILAQHECLVEEAMILFFRNVAKYFGIPKDIKIGVVAYKLKLPNRLQLYPSFHVSFLKPYHEDLDPDIMQATPWPHEQPVSNARCNMWDRYLKMVCKLLAHMGGRLELDTSWHWDEPEQGVVFYNKKNSNPLEVVVHHLLIGEMTSLGYWDEFPMWDVESTSKLDYEGASIPTGPSSHRSELIYLVGTGYEG</sequence>
<dbReference type="Gene3D" id="3.10.10.10">
    <property type="entry name" value="HIV Type 1 Reverse Transcriptase, subunit A, domain 1"/>
    <property type="match status" value="1"/>
</dbReference>
<evidence type="ECO:0000259" key="1">
    <source>
        <dbReference type="Pfam" id="PF00078"/>
    </source>
</evidence>
<dbReference type="InterPro" id="IPR000477">
    <property type="entry name" value="RT_dom"/>
</dbReference>
<dbReference type="SUPFAM" id="SSF56672">
    <property type="entry name" value="DNA/RNA polymerases"/>
    <property type="match status" value="1"/>
</dbReference>
<dbReference type="InterPro" id="IPR036397">
    <property type="entry name" value="RNaseH_sf"/>
</dbReference>